<protein>
    <submittedName>
        <fullName evidence="1">Uncharacterized protein</fullName>
    </submittedName>
</protein>
<proteinExistence type="predicted"/>
<dbReference type="InterPro" id="IPR053749">
    <property type="entry name" value="TA_system-associated_sf"/>
</dbReference>
<reference evidence="1" key="1">
    <citation type="submission" date="2019-04" db="EMBL/GenBank/DDBJ databases">
        <title>Evolution of Biomass-Degrading Anaerobic Consortia Revealed by Metagenomics.</title>
        <authorList>
            <person name="Peng X."/>
        </authorList>
    </citation>
    <scope>NUCLEOTIDE SEQUENCE</scope>
    <source>
        <strain evidence="1">SIG551</strain>
    </source>
</reference>
<evidence type="ECO:0000313" key="2">
    <source>
        <dbReference type="Proteomes" id="UP000754750"/>
    </source>
</evidence>
<comment type="caution">
    <text evidence="1">The sequence shown here is derived from an EMBL/GenBank/DDBJ whole genome shotgun (WGS) entry which is preliminary data.</text>
</comment>
<organism evidence="1 2">
    <name type="scientific">Faecalispora sporosphaeroides</name>
    <dbReference type="NCBI Taxonomy" id="1549"/>
    <lineage>
        <taxon>Bacteria</taxon>
        <taxon>Bacillati</taxon>
        <taxon>Bacillota</taxon>
        <taxon>Clostridia</taxon>
        <taxon>Eubacteriales</taxon>
        <taxon>Oscillospiraceae</taxon>
        <taxon>Faecalispora</taxon>
    </lineage>
</organism>
<gene>
    <name evidence="1" type="ORF">E7512_06305</name>
</gene>
<dbReference type="Gene3D" id="3.10.450.420">
    <property type="match status" value="1"/>
</dbReference>
<accession>A0A928KRE4</accession>
<name>A0A928KRE4_9FIRM</name>
<sequence>MHRLSGIALCFAAFFLLWGCIQSLEREESVALAPKAGMIEAQSFVQKQPLSSEEVKGIVRGLIDQAKAVQSQIMIEDLSGSDEKRAAAFSIQGVQDSANDTAAGSESAAESTLEGLVPVTGGEFDSSEKIREEMRSIYTPEAAEEYCSELFEGTDPILQEIDGVLYVSQDHPVLSPAAMEYLVDTSVIMRQTVDEITVELTIQTQGSAPMKKNLCLKKQGEDWRLDSVVFPQRIQQDGS</sequence>
<evidence type="ECO:0000313" key="1">
    <source>
        <dbReference type="EMBL" id="MBE6833180.1"/>
    </source>
</evidence>
<dbReference type="RefSeq" id="WP_326840232.1">
    <property type="nucleotide sequence ID" value="NZ_SVNY01000003.1"/>
</dbReference>
<dbReference type="Proteomes" id="UP000754750">
    <property type="component" value="Unassembled WGS sequence"/>
</dbReference>
<dbReference type="AlphaFoldDB" id="A0A928KRE4"/>
<dbReference type="EMBL" id="SVNY01000003">
    <property type="protein sequence ID" value="MBE6833180.1"/>
    <property type="molecule type" value="Genomic_DNA"/>
</dbReference>